<evidence type="ECO:0000313" key="3">
    <source>
        <dbReference type="EMBL" id="KAA0710270.1"/>
    </source>
</evidence>
<dbReference type="Gene3D" id="3.40.50.1010">
    <property type="entry name" value="5'-nuclease"/>
    <property type="match status" value="1"/>
</dbReference>
<feature type="compositionally biased region" description="Gly residues" evidence="2">
    <location>
        <begin position="749"/>
        <end position="758"/>
    </location>
</feature>
<keyword evidence="4" id="KW-1185">Reference proteome</keyword>
<dbReference type="PANTHER" id="PTHR15665">
    <property type="entry name" value="ASTEROID PROTEIN"/>
    <property type="match status" value="1"/>
</dbReference>
<organism evidence="3 4">
    <name type="scientific">Triplophysa tibetana</name>
    <dbReference type="NCBI Taxonomy" id="1572043"/>
    <lineage>
        <taxon>Eukaryota</taxon>
        <taxon>Metazoa</taxon>
        <taxon>Chordata</taxon>
        <taxon>Craniata</taxon>
        <taxon>Vertebrata</taxon>
        <taxon>Euteleostomi</taxon>
        <taxon>Actinopterygii</taxon>
        <taxon>Neopterygii</taxon>
        <taxon>Teleostei</taxon>
        <taxon>Ostariophysi</taxon>
        <taxon>Cypriniformes</taxon>
        <taxon>Nemacheilidae</taxon>
        <taxon>Triplophysa</taxon>
    </lineage>
</organism>
<dbReference type="InterPro" id="IPR026832">
    <property type="entry name" value="Asteroid"/>
</dbReference>
<sequence length="977" mass="107213">MGVRGLTSYVEGNHNFFTDMRLRDCRLVIDGCSLYFRLYFNSGLDQAKGGDYDMFAMLVQQFFAALAECNVHPFVVLDGGMDHMDKKFKTLQERAQNKIREAHSLSRGSNGSVLPLLSRVVFIQVLSQLGVPLVQCMTEADFEIASLAKHWNCPVLSNDSDFYIFDLRGGYLPLSFFEWNNVSGKTKERYIPARHFAVKHFCSHFNRLKKQLLPLFAVVAGNDYTPDKITEAFFIRAEFPTGRMSGRGSGPRLEGFLLWLSQFTTPVDAMEEVLEILGGQQRGKIRKQLSNGIQDYELPHISSLAQYFTSPKPALPNTQGLSRSPGLGSQPEWLLRAVASGKLPSLVLDVLVLQKVLLIAQVENSQLPSSHLSSLSIRKTIYGLLLEKSRHDLQTQQTITQRGRGRGGDDPNRQSQSRGQQNDIQYVEEYDRQDLNLKKNIVEAHLPSVPQLNLTVLDKVPTHIRLQVLLGTLGVMDHVLQPIPLHLSLPVCVMYFWRNNAKPKPNLPLLQAMLLGMVYGELSWRIVHPDDPLYGSKSAATVCQRLSLLRVIPGQRRCLDLGVAHLLSQWQSCMLVVLYLNQLLCFPLPEPQCAWVFSGTLLHGLAAAIKGGQRPESLLAGDSFAQQLYSILLQALVGPAGLVTPSNIYSSAPATFDAFKRFDPCCLLAPPPPPLFPPPPGVLRRGPMSPESVLRVEERKKDEEQAIECCVVGPPGPPGPVGPQGEKGDSGLMGMPGMRGPVGPKGEMGPKGGLGVSGRRGPTGRPGKRGKQGAKGEKGTQGPVGHSGPSGLRGHPGPPGVQASGLFVVGEKGEKGMLGPTGYCDCGSLSAPLQHRSKYDRVPAIFVVSSEEELKGLQTDNALAFRKDQRSLYFKDENGWEPIQATERVGVTGVCGDGEVQEVNREECDDGNKIVTDDCVGCKKAFCGDGYRHEAVEECDGKDFGYQTCKLYLPGTFGQLRCTDSCFIDSTGCKYRT</sequence>
<dbReference type="EMBL" id="SOYY01000016">
    <property type="protein sequence ID" value="KAA0710270.1"/>
    <property type="molecule type" value="Genomic_DNA"/>
</dbReference>
<dbReference type="InterPro" id="IPR008160">
    <property type="entry name" value="Collagen"/>
</dbReference>
<accession>A0A5A9NKJ9</accession>
<feature type="region of interest" description="Disordered" evidence="2">
    <location>
        <begin position="393"/>
        <end position="423"/>
    </location>
</feature>
<dbReference type="SUPFAM" id="SSF88723">
    <property type="entry name" value="PIN domain-like"/>
    <property type="match status" value="1"/>
</dbReference>
<protein>
    <submittedName>
        <fullName evidence="3">Protein asteroid-like protein 1</fullName>
    </submittedName>
</protein>
<dbReference type="InterPro" id="IPR029060">
    <property type="entry name" value="PIN-like_dom_sf"/>
</dbReference>
<name>A0A5A9NKJ9_9TELE</name>
<feature type="compositionally biased region" description="Low complexity" evidence="2">
    <location>
        <begin position="732"/>
        <end position="745"/>
    </location>
</feature>
<evidence type="ECO:0000256" key="1">
    <source>
        <dbReference type="ARBA" id="ARBA00007398"/>
    </source>
</evidence>
<comment type="similarity">
    <text evidence="1">Belongs to the asteroid family.</text>
</comment>
<reference evidence="3 4" key="1">
    <citation type="journal article" date="2019" name="Mol. Ecol. Resour.">
        <title>Chromosome-level genome assembly of Triplophysa tibetana, a fish adapted to the harsh high-altitude environment of the Tibetan Plateau.</title>
        <authorList>
            <person name="Yang X."/>
            <person name="Liu H."/>
            <person name="Ma Z."/>
            <person name="Zou Y."/>
            <person name="Zou M."/>
            <person name="Mao Y."/>
            <person name="Li X."/>
            <person name="Wang H."/>
            <person name="Chen T."/>
            <person name="Wang W."/>
            <person name="Yang R."/>
        </authorList>
    </citation>
    <scope>NUCLEOTIDE SEQUENCE [LARGE SCALE GENOMIC DNA]</scope>
    <source>
        <strain evidence="3">TTIB1903HZAU</strain>
        <tissue evidence="3">Muscle</tissue>
    </source>
</reference>
<dbReference type="Pfam" id="PF01391">
    <property type="entry name" value="Collagen"/>
    <property type="match status" value="1"/>
</dbReference>
<feature type="compositionally biased region" description="Polar residues" evidence="2">
    <location>
        <begin position="413"/>
        <end position="423"/>
    </location>
</feature>
<dbReference type="AlphaFoldDB" id="A0A5A9NKJ9"/>
<gene>
    <name evidence="3" type="ORF">E1301_Tti016951</name>
</gene>
<evidence type="ECO:0000256" key="2">
    <source>
        <dbReference type="SAM" id="MobiDB-lite"/>
    </source>
</evidence>
<feature type="region of interest" description="Disordered" evidence="2">
    <location>
        <begin position="710"/>
        <end position="804"/>
    </location>
</feature>
<dbReference type="CDD" id="cd18676">
    <property type="entry name" value="PIN_asteroid-like"/>
    <property type="match status" value="1"/>
</dbReference>
<evidence type="ECO:0000313" key="4">
    <source>
        <dbReference type="Proteomes" id="UP000324632"/>
    </source>
</evidence>
<dbReference type="Proteomes" id="UP000324632">
    <property type="component" value="Chromosome 16"/>
</dbReference>
<dbReference type="PANTHER" id="PTHR15665:SF1">
    <property type="entry name" value="PROTEIN ASTEROID HOMOLOG 1"/>
    <property type="match status" value="1"/>
</dbReference>
<comment type="caution">
    <text evidence="3">The sequence shown here is derived from an EMBL/GenBank/DDBJ whole genome shotgun (WGS) entry which is preliminary data.</text>
</comment>
<proteinExistence type="inferred from homology"/>